<dbReference type="PRINTS" id="PR00080">
    <property type="entry name" value="SDRFAMILY"/>
</dbReference>
<dbReference type="GO" id="GO:0016491">
    <property type="term" value="F:oxidoreductase activity"/>
    <property type="evidence" value="ECO:0007669"/>
    <property type="project" value="UniProtKB-KW"/>
</dbReference>
<evidence type="ECO:0000256" key="1">
    <source>
        <dbReference type="ARBA" id="ARBA00023002"/>
    </source>
</evidence>
<gene>
    <name evidence="4" type="ORF">Anas_10355</name>
</gene>
<comment type="similarity">
    <text evidence="2">Belongs to the short-chain dehydrogenases/reductases (SDR) family.</text>
</comment>
<keyword evidence="3" id="KW-1133">Transmembrane helix</keyword>
<evidence type="ECO:0000313" key="4">
    <source>
        <dbReference type="EMBL" id="KAB7494122.1"/>
    </source>
</evidence>
<keyword evidence="5" id="KW-1185">Reference proteome</keyword>
<dbReference type="InterPro" id="IPR002347">
    <property type="entry name" value="SDR_fam"/>
</dbReference>
<dbReference type="SUPFAM" id="SSF51735">
    <property type="entry name" value="NAD(P)-binding Rossmann-fold domains"/>
    <property type="match status" value="1"/>
</dbReference>
<proteinExistence type="inferred from homology"/>
<evidence type="ECO:0000313" key="5">
    <source>
        <dbReference type="Proteomes" id="UP000326759"/>
    </source>
</evidence>
<dbReference type="Gene3D" id="3.40.50.720">
    <property type="entry name" value="NAD(P)-binding Rossmann-like Domain"/>
    <property type="match status" value="1"/>
</dbReference>
<reference evidence="4 5" key="1">
    <citation type="journal article" date="2019" name="PLoS Biol.">
        <title>Sex chromosomes control vertical transmission of feminizing Wolbachia symbionts in an isopod.</title>
        <authorList>
            <person name="Becking T."/>
            <person name="Chebbi M.A."/>
            <person name="Giraud I."/>
            <person name="Moumen B."/>
            <person name="Laverre T."/>
            <person name="Caubet Y."/>
            <person name="Peccoud J."/>
            <person name="Gilbert C."/>
            <person name="Cordaux R."/>
        </authorList>
    </citation>
    <scope>NUCLEOTIDE SEQUENCE [LARGE SCALE GENOMIC DNA]</scope>
    <source>
        <strain evidence="4">ANa2</strain>
        <tissue evidence="4">Whole body excluding digestive tract and cuticle</tissue>
    </source>
</reference>
<dbReference type="PANTHER" id="PTHR43157:SF31">
    <property type="entry name" value="PHOSPHATIDYLINOSITOL-GLYCAN BIOSYNTHESIS CLASS F PROTEIN"/>
    <property type="match status" value="1"/>
</dbReference>
<evidence type="ECO:0000256" key="3">
    <source>
        <dbReference type="SAM" id="Phobius"/>
    </source>
</evidence>
<protein>
    <submittedName>
        <fullName evidence="4">Retinol dehydrogenase 12</fullName>
    </submittedName>
</protein>
<dbReference type="EMBL" id="SEYY01024443">
    <property type="protein sequence ID" value="KAB7494122.1"/>
    <property type="molecule type" value="Genomic_DNA"/>
</dbReference>
<sequence length="323" mass="36501">MPFKEWQIEIYVFIGIASVGGVVLLRLWLQGPSYKKKTRLDGKVVVITGANTGIGKETALDLAKRGARVILICRDLTKGKKAADEIFLSTNSDVGVYHMDLASFDSIRRTSEALKQQEPQIHILINNAGVMMCPEWRTTDGYELQFGTNHLGHFLFTLLLLDNLKAAAPSRIINLSSIAHTQGRMHWEDLNLTENYDPKEAYCQSKLANILFTKKLAKVLEGTRVTTYAVHPGVVQTELGRHLEQSVNRFIHWAFHFFGKIFFKTVRKGAQTTIYCAVDESLTQETGHDCKRKEPHNNASNEYDAEKLWEISAKIVSMDQFSL</sequence>
<dbReference type="OrthoDB" id="191139at2759"/>
<dbReference type="InterPro" id="IPR036291">
    <property type="entry name" value="NAD(P)-bd_dom_sf"/>
</dbReference>
<accession>A0A5N5SJW9</accession>
<feature type="transmembrane region" description="Helical" evidence="3">
    <location>
        <begin position="6"/>
        <end position="29"/>
    </location>
</feature>
<dbReference type="AlphaFoldDB" id="A0A5N5SJW9"/>
<comment type="caution">
    <text evidence="4">The sequence shown here is derived from an EMBL/GenBank/DDBJ whole genome shotgun (WGS) entry which is preliminary data.</text>
</comment>
<evidence type="ECO:0000256" key="2">
    <source>
        <dbReference type="RuleBase" id="RU000363"/>
    </source>
</evidence>
<dbReference type="PRINTS" id="PR00081">
    <property type="entry name" value="GDHRDH"/>
</dbReference>
<dbReference type="Proteomes" id="UP000326759">
    <property type="component" value="Unassembled WGS sequence"/>
</dbReference>
<name>A0A5N5SJW9_9CRUS</name>
<dbReference type="Pfam" id="PF00106">
    <property type="entry name" value="adh_short"/>
    <property type="match status" value="1"/>
</dbReference>
<keyword evidence="1" id="KW-0560">Oxidoreductase</keyword>
<keyword evidence="3" id="KW-0472">Membrane</keyword>
<dbReference type="PANTHER" id="PTHR43157">
    <property type="entry name" value="PHOSPHATIDYLINOSITOL-GLYCAN BIOSYNTHESIS CLASS F PROTEIN-RELATED"/>
    <property type="match status" value="1"/>
</dbReference>
<keyword evidence="3" id="KW-0812">Transmembrane</keyword>
<organism evidence="4 5">
    <name type="scientific">Armadillidium nasatum</name>
    <dbReference type="NCBI Taxonomy" id="96803"/>
    <lineage>
        <taxon>Eukaryota</taxon>
        <taxon>Metazoa</taxon>
        <taxon>Ecdysozoa</taxon>
        <taxon>Arthropoda</taxon>
        <taxon>Crustacea</taxon>
        <taxon>Multicrustacea</taxon>
        <taxon>Malacostraca</taxon>
        <taxon>Eumalacostraca</taxon>
        <taxon>Peracarida</taxon>
        <taxon>Isopoda</taxon>
        <taxon>Oniscidea</taxon>
        <taxon>Crinocheta</taxon>
        <taxon>Armadillidiidae</taxon>
        <taxon>Armadillidium</taxon>
    </lineage>
</organism>